<sequence length="435" mass="47915">MWQVAVAAAVAGGSGFIAKHFFSPNSHTLNTTQTEPKQQLEQEQLQPHQISSNSIQTLFLPIETPAENSALNQNESDNASRNAIHREDQDGVFRFSCSGSRSDSKKSRNLGNKIRGNNKKLGSFDDGSVCQRNTCGNSGKKVGVCLKRRKTTRNSTGKRHSSLSKDCSTFGWGLGLGIICMMSAGKTEISKLSSTIDETAKVVDEMKSQLNKRKSAPCHHYQLLNSDDTITMDTVQKPASEQTNIGSCPMSKLSFNTKVISHLADSDYPSSVLTEEQHEGVEMDQLEAELESELQKLSWCTTETSEHVENLTMAQIGRHQSENQSSTSYQSDGVSPVELTNKLSNLLIQQQESHISELESELNLAQSKLQQKDDELRALKDCVRRLTQVSLSTVSDEETEEGQGEILDHKNTMVADNVMVGMKRGTTLGLSNRNS</sequence>
<dbReference type="AlphaFoldDB" id="A0A0J8B7J1"/>
<proteinExistence type="predicted"/>
<dbReference type="eggNOG" id="ENOG502QUPV">
    <property type="taxonomic scope" value="Eukaryota"/>
</dbReference>
<feature type="coiled-coil region" evidence="1">
    <location>
        <begin position="348"/>
        <end position="382"/>
    </location>
</feature>
<protein>
    <submittedName>
        <fullName evidence="3">Uncharacterized protein</fullName>
    </submittedName>
</protein>
<dbReference type="OMA" id="FRWGLGF"/>
<dbReference type="Gramene" id="KMS96971">
    <property type="protein sequence ID" value="KMS96971"/>
    <property type="gene ID" value="BVRB_7g179790"/>
</dbReference>
<dbReference type="GO" id="GO:0008356">
    <property type="term" value="P:asymmetric cell division"/>
    <property type="evidence" value="ECO:0007669"/>
    <property type="project" value="InterPro"/>
</dbReference>
<organism evidence="3 4">
    <name type="scientific">Beta vulgaris subsp. vulgaris</name>
    <name type="common">Beet</name>
    <dbReference type="NCBI Taxonomy" id="3555"/>
    <lineage>
        <taxon>Eukaryota</taxon>
        <taxon>Viridiplantae</taxon>
        <taxon>Streptophyta</taxon>
        <taxon>Embryophyta</taxon>
        <taxon>Tracheophyta</taxon>
        <taxon>Spermatophyta</taxon>
        <taxon>Magnoliopsida</taxon>
        <taxon>eudicotyledons</taxon>
        <taxon>Gunneridae</taxon>
        <taxon>Pentapetalae</taxon>
        <taxon>Caryophyllales</taxon>
        <taxon>Chenopodiaceae</taxon>
        <taxon>Betoideae</taxon>
        <taxon>Beta</taxon>
    </lineage>
</organism>
<dbReference type="PANTHER" id="PTHR33476:SF4">
    <property type="entry name" value="POLAR LOCALIZATION DURING ASYMMETRIC DIVISION AND PROTEIN"/>
    <property type="match status" value="1"/>
</dbReference>
<keyword evidence="4" id="KW-1185">Reference proteome</keyword>
<dbReference type="EMBL" id="KQ090347">
    <property type="protein sequence ID" value="KMS96971.1"/>
    <property type="molecule type" value="Genomic_DNA"/>
</dbReference>
<dbReference type="PANTHER" id="PTHR33476">
    <property type="entry name" value="EMB|CAB62613.1"/>
    <property type="match status" value="1"/>
</dbReference>
<evidence type="ECO:0000256" key="2">
    <source>
        <dbReference type="SAM" id="MobiDB-lite"/>
    </source>
</evidence>
<name>A0A0J8B7J1_BETVV</name>
<evidence type="ECO:0000313" key="3">
    <source>
        <dbReference type="EMBL" id="KMS96971.1"/>
    </source>
</evidence>
<keyword evidence="1" id="KW-0175">Coiled coil</keyword>
<evidence type="ECO:0000313" key="4">
    <source>
        <dbReference type="Proteomes" id="UP000035740"/>
    </source>
</evidence>
<reference evidence="3 4" key="1">
    <citation type="journal article" date="2014" name="Nature">
        <title>The genome of the recently domesticated crop plant sugar beet (Beta vulgaris).</title>
        <authorList>
            <person name="Dohm J.C."/>
            <person name="Minoche A.E."/>
            <person name="Holtgrawe D."/>
            <person name="Capella-Gutierrez S."/>
            <person name="Zakrzewski F."/>
            <person name="Tafer H."/>
            <person name="Rupp O."/>
            <person name="Sorensen T.R."/>
            <person name="Stracke R."/>
            <person name="Reinhardt R."/>
            <person name="Goesmann A."/>
            <person name="Kraft T."/>
            <person name="Schulz B."/>
            <person name="Stadler P.F."/>
            <person name="Schmidt T."/>
            <person name="Gabaldon T."/>
            <person name="Lehrach H."/>
            <person name="Weisshaar B."/>
            <person name="Himmelbauer H."/>
        </authorList>
    </citation>
    <scope>NUCLEOTIDE SEQUENCE [LARGE SCALE GENOMIC DNA]</scope>
    <source>
        <tissue evidence="3">Taproot</tissue>
    </source>
</reference>
<dbReference type="InterPro" id="IPR040348">
    <property type="entry name" value="POLAR-like"/>
</dbReference>
<dbReference type="KEGG" id="bvg:104908927"/>
<accession>A0A0J8B7J1</accession>
<feature type="region of interest" description="Disordered" evidence="2">
    <location>
        <begin position="94"/>
        <end position="116"/>
    </location>
</feature>
<evidence type="ECO:0000256" key="1">
    <source>
        <dbReference type="SAM" id="Coils"/>
    </source>
</evidence>
<gene>
    <name evidence="3" type="ORF">BVRB_7g179790</name>
</gene>
<dbReference type="Proteomes" id="UP000035740">
    <property type="component" value="Unassembled WGS sequence"/>
</dbReference>
<dbReference type="OrthoDB" id="1657181at2759"/>